<organism evidence="2 3">
    <name type="scientific">Carboxylicivirga mesophila</name>
    <dbReference type="NCBI Taxonomy" id="1166478"/>
    <lineage>
        <taxon>Bacteria</taxon>
        <taxon>Pseudomonadati</taxon>
        <taxon>Bacteroidota</taxon>
        <taxon>Bacteroidia</taxon>
        <taxon>Marinilabiliales</taxon>
        <taxon>Marinilabiliaceae</taxon>
        <taxon>Carboxylicivirga</taxon>
    </lineage>
</organism>
<dbReference type="PROSITE" id="PS51352">
    <property type="entry name" value="THIOREDOXIN_2"/>
    <property type="match status" value="1"/>
</dbReference>
<dbReference type="PANTHER" id="PTHR11781:SF22">
    <property type="entry name" value="TYPE I IODOTHYRONINE DEIODINASE"/>
    <property type="match status" value="1"/>
</dbReference>
<sequence length="226" mass="25878">MKKDDLTKELRRELLSKDLAAFEEAIGFTEEEWHQIKNGLNQREAGMKATLNAQAPAFSVTMMNAEGEISRSTVSLADYKGRPLALVLGSYTCPVFRRHNSRINAIYEAYHNKAAFLHIYVYEMHPVNSWFIPINLQDDVVYDQPTTLSGRAAVARDWIKAQNIRMPVALDDMHNTVDELYAGSPERLYVIDSEGFIRYRSSQGPFDDHEIDQWEAALQQLTSHRI</sequence>
<dbReference type="InterPro" id="IPR000643">
    <property type="entry name" value="Iodothyronine_deiodinase"/>
</dbReference>
<evidence type="ECO:0000259" key="1">
    <source>
        <dbReference type="PROSITE" id="PS51352"/>
    </source>
</evidence>
<comment type="caution">
    <text evidence="2">The sequence shown here is derived from an EMBL/GenBank/DDBJ whole genome shotgun (WGS) entry which is preliminary data.</text>
</comment>
<feature type="domain" description="Thioredoxin" evidence="1">
    <location>
        <begin position="49"/>
        <end position="223"/>
    </location>
</feature>
<dbReference type="Pfam" id="PF00837">
    <property type="entry name" value="T4_deiodinase"/>
    <property type="match status" value="1"/>
</dbReference>
<protein>
    <submittedName>
        <fullName evidence="2">Redoxin domain-containing protein</fullName>
    </submittedName>
</protein>
<reference evidence="2 3" key="1">
    <citation type="journal article" date="2014" name="Int. J. Syst. Evol. Microbiol.">
        <title>Carboxylicivirga gen. nov. in the family Marinilabiliaceae with two novel species, Carboxylicivirga mesophila sp. nov. and Carboxylicivirga taeanensis sp. nov., and reclassification of Cytophaga fermentans as Saccharicrinis fermentans gen. nov., comb. nov.</title>
        <authorList>
            <person name="Yang S.H."/>
            <person name="Seo H.S."/>
            <person name="Woo J.H."/>
            <person name="Oh H.M."/>
            <person name="Jang H."/>
            <person name="Lee J.H."/>
            <person name="Kim S.J."/>
            <person name="Kwon K.K."/>
        </authorList>
    </citation>
    <scope>NUCLEOTIDE SEQUENCE [LARGE SCALE GENOMIC DNA]</scope>
    <source>
        <strain evidence="2 3">JCM 18290</strain>
    </source>
</reference>
<evidence type="ECO:0000313" key="3">
    <source>
        <dbReference type="Proteomes" id="UP000721861"/>
    </source>
</evidence>
<proteinExistence type="predicted"/>
<dbReference type="SUPFAM" id="SSF52833">
    <property type="entry name" value="Thioredoxin-like"/>
    <property type="match status" value="1"/>
</dbReference>
<dbReference type="EMBL" id="JAGUCN010000030">
    <property type="protein sequence ID" value="MBS2213578.1"/>
    <property type="molecule type" value="Genomic_DNA"/>
</dbReference>
<dbReference type="Gene3D" id="3.40.30.10">
    <property type="entry name" value="Glutaredoxin"/>
    <property type="match status" value="1"/>
</dbReference>
<dbReference type="RefSeq" id="WP_212230919.1">
    <property type="nucleotide sequence ID" value="NZ_JAGUCN010000030.1"/>
</dbReference>
<dbReference type="PANTHER" id="PTHR11781">
    <property type="entry name" value="IODOTHYRONINE DEIODINASE"/>
    <property type="match status" value="1"/>
</dbReference>
<dbReference type="Proteomes" id="UP000721861">
    <property type="component" value="Unassembled WGS sequence"/>
</dbReference>
<name>A0ABS5KGK1_9BACT</name>
<evidence type="ECO:0000313" key="2">
    <source>
        <dbReference type="EMBL" id="MBS2213578.1"/>
    </source>
</evidence>
<dbReference type="InterPro" id="IPR013766">
    <property type="entry name" value="Thioredoxin_domain"/>
</dbReference>
<accession>A0ABS5KGK1</accession>
<gene>
    <name evidence="2" type="ORF">KEM09_19375</name>
</gene>
<keyword evidence="3" id="KW-1185">Reference proteome</keyword>
<dbReference type="InterPro" id="IPR036249">
    <property type="entry name" value="Thioredoxin-like_sf"/>
</dbReference>